<name>T0ZKP3_9ZZZZ</name>
<comment type="caution">
    <text evidence="1">The sequence shown here is derived from an EMBL/GenBank/DDBJ whole genome shotgun (WGS) entry which is preliminary data.</text>
</comment>
<accession>T0ZKP3</accession>
<proteinExistence type="predicted"/>
<dbReference type="EMBL" id="AUZZ01010248">
    <property type="protein sequence ID" value="EQD30405.1"/>
    <property type="molecule type" value="Genomic_DNA"/>
</dbReference>
<reference evidence="1" key="2">
    <citation type="journal article" date="2014" name="ISME J.">
        <title>Microbial stratification in low pH oxic and suboxic macroscopic growths along an acid mine drainage.</title>
        <authorList>
            <person name="Mendez-Garcia C."/>
            <person name="Mesa V."/>
            <person name="Sprenger R.R."/>
            <person name="Richter M."/>
            <person name="Diez M.S."/>
            <person name="Solano J."/>
            <person name="Bargiela R."/>
            <person name="Golyshina O.V."/>
            <person name="Manteca A."/>
            <person name="Ramos J.L."/>
            <person name="Gallego J.R."/>
            <person name="Llorente I."/>
            <person name="Martins Dos Santos V.A."/>
            <person name="Jensen O.N."/>
            <person name="Pelaez A.I."/>
            <person name="Sanchez J."/>
            <person name="Ferrer M."/>
        </authorList>
    </citation>
    <scope>NUCLEOTIDE SEQUENCE</scope>
</reference>
<organism evidence="1">
    <name type="scientific">mine drainage metagenome</name>
    <dbReference type="NCBI Taxonomy" id="410659"/>
    <lineage>
        <taxon>unclassified sequences</taxon>
        <taxon>metagenomes</taxon>
        <taxon>ecological metagenomes</taxon>
    </lineage>
</organism>
<gene>
    <name evidence="1" type="ORF">B2A_14127</name>
</gene>
<sequence>VTVADLVHRAADEPLEPRESFWKENFWVSFLDRDGNCPCKAEGRTAADVRHAT</sequence>
<protein>
    <submittedName>
        <fullName evidence="1">CBS domain-containing protein</fullName>
    </submittedName>
</protein>
<reference evidence="1" key="1">
    <citation type="submission" date="2013-08" db="EMBL/GenBank/DDBJ databases">
        <authorList>
            <person name="Mendez C."/>
            <person name="Richter M."/>
            <person name="Ferrer M."/>
            <person name="Sanchez J."/>
        </authorList>
    </citation>
    <scope>NUCLEOTIDE SEQUENCE</scope>
</reference>
<dbReference type="AlphaFoldDB" id="T0ZKP3"/>
<feature type="non-terminal residue" evidence="1">
    <location>
        <position position="1"/>
    </location>
</feature>
<evidence type="ECO:0000313" key="1">
    <source>
        <dbReference type="EMBL" id="EQD30405.1"/>
    </source>
</evidence>